<reference evidence="1 4" key="2">
    <citation type="submission" date="2019-07" db="EMBL/GenBank/DDBJ databases">
        <title>Whole genome shotgun sequence of Clostridium butyricum NBRC 3858.</title>
        <authorList>
            <person name="Hosoyama A."/>
            <person name="Uohara A."/>
            <person name="Ohji S."/>
            <person name="Ichikawa N."/>
        </authorList>
    </citation>
    <scope>NUCLEOTIDE SEQUENCE [LARGE SCALE GENOMIC DNA]</scope>
    <source>
        <strain evidence="1 4">NBRC 3858</strain>
    </source>
</reference>
<organism evidence="2 3">
    <name type="scientific">Clostridium butyricum</name>
    <dbReference type="NCBI Taxonomy" id="1492"/>
    <lineage>
        <taxon>Bacteria</taxon>
        <taxon>Bacillati</taxon>
        <taxon>Bacillota</taxon>
        <taxon>Clostridia</taxon>
        <taxon>Eubacteriales</taxon>
        <taxon>Clostridiaceae</taxon>
        <taxon>Clostridium</taxon>
    </lineage>
</organism>
<sequence>MSLTQSEILYIKTIMKSKNPSDNEAIEFYNEHKELFINMDSSDIKYIENSRTERGALPKWNVQRDGEVYFVKKGNYSYGTFSI</sequence>
<evidence type="ECO:0000313" key="2">
    <source>
        <dbReference type="EMBL" id="PPV12053.1"/>
    </source>
</evidence>
<dbReference type="RefSeq" id="WP_003413316.1">
    <property type="nucleotide sequence ID" value="NZ_BKBC01000032.1"/>
</dbReference>
<protein>
    <submittedName>
        <fullName evidence="2">Uncharacterized protein</fullName>
    </submittedName>
</protein>
<dbReference type="EMBL" id="BKBC01000032">
    <property type="protein sequence ID" value="GEQ21831.1"/>
    <property type="molecule type" value="Genomic_DNA"/>
</dbReference>
<dbReference type="AlphaFoldDB" id="A0A2S7F586"/>
<dbReference type="Proteomes" id="UP000321089">
    <property type="component" value="Unassembled WGS sequence"/>
</dbReference>
<name>A0A2S7F586_CLOBU</name>
<reference evidence="2 3" key="1">
    <citation type="submission" date="2016-01" db="EMBL/GenBank/DDBJ databases">
        <title>Characterization of the Clostridium difficile lineages that are prevalent in Hong Kong and China.</title>
        <authorList>
            <person name="Kwok J.S.-L."/>
            <person name="Lam W.-Y."/>
            <person name="Ip M."/>
            <person name="Chan T.-F."/>
            <person name="Hawkey P.M."/>
            <person name="Tsui S.K.-W."/>
        </authorList>
    </citation>
    <scope>NUCLEOTIDE SEQUENCE [LARGE SCALE GENOMIC DNA]</scope>
    <source>
        <strain evidence="2 3">300064</strain>
    </source>
</reference>
<evidence type="ECO:0000313" key="1">
    <source>
        <dbReference type="EMBL" id="GEQ21831.1"/>
    </source>
</evidence>
<dbReference type="Proteomes" id="UP000238081">
    <property type="component" value="Unassembled WGS sequence"/>
</dbReference>
<gene>
    <name evidence="2" type="ORF">AWN73_05820</name>
    <name evidence="1" type="ORF">CBU02nite_23370</name>
</gene>
<proteinExistence type="predicted"/>
<comment type="caution">
    <text evidence="2">The sequence shown here is derived from an EMBL/GenBank/DDBJ whole genome shotgun (WGS) entry which is preliminary data.</text>
</comment>
<dbReference type="EMBL" id="LRDH01000162">
    <property type="protein sequence ID" value="PPV12053.1"/>
    <property type="molecule type" value="Genomic_DNA"/>
</dbReference>
<evidence type="ECO:0000313" key="3">
    <source>
        <dbReference type="Proteomes" id="UP000238081"/>
    </source>
</evidence>
<accession>A0A2S7F586</accession>
<evidence type="ECO:0000313" key="4">
    <source>
        <dbReference type="Proteomes" id="UP000321089"/>
    </source>
</evidence>